<evidence type="ECO:0000259" key="1">
    <source>
        <dbReference type="Pfam" id="PF00425"/>
    </source>
</evidence>
<accession>A0A1I2UBH5</accession>
<reference evidence="2 3" key="1">
    <citation type="submission" date="2016-10" db="EMBL/GenBank/DDBJ databases">
        <authorList>
            <person name="de Groot N.N."/>
        </authorList>
    </citation>
    <scope>NUCLEOTIDE SEQUENCE [LARGE SCALE GENOMIC DNA]</scope>
    <source>
        <strain evidence="2 3">DSM 18684</strain>
    </source>
</reference>
<evidence type="ECO:0000313" key="3">
    <source>
        <dbReference type="Proteomes" id="UP000199666"/>
    </source>
</evidence>
<dbReference type="Gene3D" id="3.60.120.10">
    <property type="entry name" value="Anthranilate synthase"/>
    <property type="match status" value="1"/>
</dbReference>
<proteinExistence type="predicted"/>
<dbReference type="AlphaFoldDB" id="A0A1I2UBH5"/>
<protein>
    <submittedName>
        <fullName evidence="2">Para-aminobenzoate synthetase component 1</fullName>
    </submittedName>
</protein>
<dbReference type="OrthoDB" id="9803598at2"/>
<dbReference type="STRING" id="414048.SAMN04489864_10240"/>
<evidence type="ECO:0000313" key="2">
    <source>
        <dbReference type="EMBL" id="SFG73719.1"/>
    </source>
</evidence>
<sequence>MNAKEMSAFKQKALQWASNFPVCCCLDSNRYSDPYTQYDCLIAVGATAELSAKSGDAFAQLLEFYKENNNWVFGLFSYELKNEVEQLSSSHNDQLDFPDLFFFVPKYLIAVGEKNITVIIGDSDIISIISETPIYSEFSTPKVDIKTRTSREDYITTVKKLQEHIKRGDIYEVNFCQEFFSENAKIDPLAIYQSLSLLSPTPFAGFFKIYDRYILSATPERFLCKRGNKLISQPIKGTAKRSMDLKVDELIKEGLKSSIKEQAENVMIVDLVRNDLTKSAVKGTVKVDELFGIYTFPQVHQMISTISCELQPSIHFIEAIKNTFPMGSMTGAPKIRAMELIDRYESAKRGAFSGSFGCISPTGDFDFNVIIRSILYNEATRYLSFQVGGAITYAAQAEQEYEECLLKASAIMKVLGS</sequence>
<dbReference type="GO" id="GO:0046820">
    <property type="term" value="F:4-amino-4-deoxychorismate synthase activity"/>
    <property type="evidence" value="ECO:0007669"/>
    <property type="project" value="TreeGrafter"/>
</dbReference>
<dbReference type="InterPro" id="IPR019999">
    <property type="entry name" value="Anth_synth_I-like"/>
</dbReference>
<gene>
    <name evidence="2" type="ORF">SAMN04489864_10240</name>
</gene>
<dbReference type="PANTHER" id="PTHR11236">
    <property type="entry name" value="AMINOBENZOATE/ANTHRANILATE SYNTHASE"/>
    <property type="match status" value="1"/>
</dbReference>
<dbReference type="Proteomes" id="UP000199666">
    <property type="component" value="Unassembled WGS sequence"/>
</dbReference>
<dbReference type="PANTHER" id="PTHR11236:SF50">
    <property type="entry name" value="AMINODEOXYCHORISMATE SYNTHASE COMPONENT 1"/>
    <property type="match status" value="1"/>
</dbReference>
<dbReference type="PRINTS" id="PR00095">
    <property type="entry name" value="ANTSNTHASEI"/>
</dbReference>
<feature type="domain" description="Chorismate-utilising enzyme C-terminal" evidence="1">
    <location>
        <begin position="151"/>
        <end position="407"/>
    </location>
</feature>
<organism evidence="2 3">
    <name type="scientific">Pedobacter insulae</name>
    <dbReference type="NCBI Taxonomy" id="414048"/>
    <lineage>
        <taxon>Bacteria</taxon>
        <taxon>Pseudomonadati</taxon>
        <taxon>Bacteroidota</taxon>
        <taxon>Sphingobacteriia</taxon>
        <taxon>Sphingobacteriales</taxon>
        <taxon>Sphingobacteriaceae</taxon>
        <taxon>Pedobacter</taxon>
    </lineage>
</organism>
<dbReference type="GO" id="GO:0000162">
    <property type="term" value="P:L-tryptophan biosynthetic process"/>
    <property type="evidence" value="ECO:0007669"/>
    <property type="project" value="TreeGrafter"/>
</dbReference>
<dbReference type="InterPro" id="IPR005801">
    <property type="entry name" value="ADC_synthase"/>
</dbReference>
<dbReference type="EMBL" id="FOPP01000002">
    <property type="protein sequence ID" value="SFG73719.1"/>
    <property type="molecule type" value="Genomic_DNA"/>
</dbReference>
<name>A0A1I2UBH5_9SPHI</name>
<keyword evidence="3" id="KW-1185">Reference proteome</keyword>
<dbReference type="SUPFAM" id="SSF56322">
    <property type="entry name" value="ADC synthase"/>
    <property type="match status" value="1"/>
</dbReference>
<dbReference type="Pfam" id="PF00425">
    <property type="entry name" value="Chorismate_bind"/>
    <property type="match status" value="1"/>
</dbReference>
<dbReference type="InterPro" id="IPR015890">
    <property type="entry name" value="Chorismate_C"/>
</dbReference>